<dbReference type="STRING" id="1449351.RISW2_18615"/>
<accession>X7FDP3</accession>
<dbReference type="EMBL" id="JAME01000005">
    <property type="protein sequence ID" value="ETX30201.1"/>
    <property type="molecule type" value="Genomic_DNA"/>
</dbReference>
<proteinExistence type="predicted"/>
<evidence type="ECO:0000256" key="1">
    <source>
        <dbReference type="SAM" id="SignalP"/>
    </source>
</evidence>
<name>X7FDP3_9RHOB</name>
<gene>
    <name evidence="2" type="ORF">RISW2_18615</name>
</gene>
<keyword evidence="1" id="KW-0732">Signal</keyword>
<reference evidence="2 3" key="1">
    <citation type="submission" date="2014-01" db="EMBL/GenBank/DDBJ databases">
        <title>Roseivivax isoporae LMG 25204 Genome Sequencing.</title>
        <authorList>
            <person name="Lai Q."/>
            <person name="Li G."/>
            <person name="Shao Z."/>
        </authorList>
    </citation>
    <scope>NUCLEOTIDE SEQUENCE [LARGE SCALE GENOMIC DNA]</scope>
    <source>
        <strain evidence="2 3">LMG 25204</strain>
    </source>
</reference>
<evidence type="ECO:0000313" key="3">
    <source>
        <dbReference type="Proteomes" id="UP000023430"/>
    </source>
</evidence>
<organism evidence="2 3">
    <name type="scientific">Roseivivax isoporae LMG 25204</name>
    <dbReference type="NCBI Taxonomy" id="1449351"/>
    <lineage>
        <taxon>Bacteria</taxon>
        <taxon>Pseudomonadati</taxon>
        <taxon>Pseudomonadota</taxon>
        <taxon>Alphaproteobacteria</taxon>
        <taxon>Rhodobacterales</taxon>
        <taxon>Roseobacteraceae</taxon>
        <taxon>Roseivivax</taxon>
    </lineage>
</organism>
<dbReference type="AlphaFoldDB" id="X7FDP3"/>
<comment type="caution">
    <text evidence="2">The sequence shown here is derived from an EMBL/GenBank/DDBJ whole genome shotgun (WGS) entry which is preliminary data.</text>
</comment>
<keyword evidence="3" id="KW-1185">Reference proteome</keyword>
<feature type="chain" id="PRO_5004978188" evidence="1">
    <location>
        <begin position="32"/>
        <end position="104"/>
    </location>
</feature>
<feature type="signal peptide" evidence="1">
    <location>
        <begin position="1"/>
        <end position="31"/>
    </location>
</feature>
<dbReference type="PATRIC" id="fig|1449351.3.peg.1007"/>
<protein>
    <submittedName>
        <fullName evidence="2">Uncharacterized protein</fullName>
    </submittedName>
</protein>
<evidence type="ECO:0000313" key="2">
    <source>
        <dbReference type="EMBL" id="ETX30201.1"/>
    </source>
</evidence>
<sequence>MPFHAPPRSLPGMARFLLLLLALLAPLPARAACFADYKAKQEDPLRLHYGVAELNQGCDRDSARAELDRRLAQAGWTLLTIVSVFDETGLEERRASAGQNFLRF</sequence>
<dbReference type="eggNOG" id="ENOG5033003">
    <property type="taxonomic scope" value="Bacteria"/>
</dbReference>
<dbReference type="Proteomes" id="UP000023430">
    <property type="component" value="Unassembled WGS sequence"/>
</dbReference>